<proteinExistence type="predicted"/>
<organism evidence="1 2">
    <name type="scientific">Saitozyma podzolica</name>
    <dbReference type="NCBI Taxonomy" id="1890683"/>
    <lineage>
        <taxon>Eukaryota</taxon>
        <taxon>Fungi</taxon>
        <taxon>Dikarya</taxon>
        <taxon>Basidiomycota</taxon>
        <taxon>Agaricomycotina</taxon>
        <taxon>Tremellomycetes</taxon>
        <taxon>Tremellales</taxon>
        <taxon>Trimorphomycetaceae</taxon>
        <taxon>Saitozyma</taxon>
    </lineage>
</organism>
<gene>
    <name evidence="1" type="ORF">EHS25_005634</name>
</gene>
<dbReference type="Proteomes" id="UP000279259">
    <property type="component" value="Unassembled WGS sequence"/>
</dbReference>
<keyword evidence="2" id="KW-1185">Reference proteome</keyword>
<accession>A0A427XY08</accession>
<evidence type="ECO:0000313" key="1">
    <source>
        <dbReference type="EMBL" id="RSH83730.1"/>
    </source>
</evidence>
<dbReference type="EMBL" id="RSCD01000024">
    <property type="protein sequence ID" value="RSH83730.1"/>
    <property type="molecule type" value="Genomic_DNA"/>
</dbReference>
<dbReference type="AlphaFoldDB" id="A0A427XY08"/>
<name>A0A427XY08_9TREE</name>
<sequence length="157" mass="17554">MPISQPDRGWSILAQSHGYVPPVDGVECVAKVEGGEDIGVRHERTGYEFVIIEHVRPNLAIDASLRFAQCQQSTDDQSSIESASHGLEERFTQAFTADDDPNNRDITFWQYTFCRSSHGKQAVVRRAQDLFGWIGPAKASPLPSSYVRAEAELCKDW</sequence>
<comment type="caution">
    <text evidence="1">The sequence shown here is derived from an EMBL/GenBank/DDBJ whole genome shotgun (WGS) entry which is preliminary data.</text>
</comment>
<protein>
    <submittedName>
        <fullName evidence="1">Uncharacterized protein</fullName>
    </submittedName>
</protein>
<reference evidence="1 2" key="1">
    <citation type="submission" date="2018-11" db="EMBL/GenBank/DDBJ databases">
        <title>Genome sequence of Saitozyma podzolica DSM 27192.</title>
        <authorList>
            <person name="Aliyu H."/>
            <person name="Gorte O."/>
            <person name="Ochsenreither K."/>
        </authorList>
    </citation>
    <scope>NUCLEOTIDE SEQUENCE [LARGE SCALE GENOMIC DNA]</scope>
    <source>
        <strain evidence="1 2">DSM 27192</strain>
    </source>
</reference>
<evidence type="ECO:0000313" key="2">
    <source>
        <dbReference type="Proteomes" id="UP000279259"/>
    </source>
</evidence>